<protein>
    <submittedName>
        <fullName evidence="4">Integrase family protein (XerD)</fullName>
    </submittedName>
</protein>
<name>A0A075HJA3_9ARCH</name>
<dbReference type="InterPro" id="IPR013762">
    <property type="entry name" value="Integrase-like_cat_sf"/>
</dbReference>
<reference evidence="4" key="1">
    <citation type="journal article" date="2014" name="Genome Biol. Evol.">
        <title>Pangenome evidence for extensive interdomain horizontal transfer affecting lineage core and shell genes in uncultured planktonic thaumarchaeota and euryarchaeota.</title>
        <authorList>
            <person name="Deschamps P."/>
            <person name="Zivanovic Y."/>
            <person name="Moreira D."/>
            <person name="Rodriguez-Valera F."/>
            <person name="Lopez-Garcia P."/>
        </authorList>
    </citation>
    <scope>NUCLEOTIDE SEQUENCE</scope>
</reference>
<feature type="coiled-coil region" evidence="2">
    <location>
        <begin position="309"/>
        <end position="336"/>
    </location>
</feature>
<dbReference type="GO" id="GO:0003677">
    <property type="term" value="F:DNA binding"/>
    <property type="evidence" value="ECO:0007669"/>
    <property type="project" value="InterPro"/>
</dbReference>
<evidence type="ECO:0000313" key="4">
    <source>
        <dbReference type="EMBL" id="AIF16019.1"/>
    </source>
</evidence>
<dbReference type="EMBL" id="KF901044">
    <property type="protein sequence ID" value="AIF16019.1"/>
    <property type="molecule type" value="Genomic_DNA"/>
</dbReference>
<sequence length="356" mass="41488">MNSQRSIIIFNHAISSEATKKCYLNEVKRFKVFYNVKDFDSLISIEPKRLQVMIEDYIMQRKGKVERSSLSHSLSALDLFFSMNDVILNFKKSKKLIPKQETKQSGMRAYTVDEVSELIQSCKTFVHKVIINVMASSGVRAGFVEDLKIKHLKDMPMGCKAITVYADTVYEYTTFMTPEASAKLEQYFTWRKKKGEVLTPESFVFITEKRKCFTPLGLSTLLNRLVKNTTIVRTKTHKNRYDIMSAHGLRKFFDTTLKLNQNLNPHVVERLLSHKSKAIRLDSSYFRPRESDLFEVYQKAIPSLTIDKSSRLEFELKENKERLAKLENSKDRRILELESDMRIIKEFAKSIRKESS</sequence>
<keyword evidence="2" id="KW-0175">Coiled coil</keyword>
<organism evidence="4">
    <name type="scientific">uncultured marine thaumarchaeote KM3_72_D04</name>
    <dbReference type="NCBI Taxonomy" id="1456262"/>
    <lineage>
        <taxon>Archaea</taxon>
        <taxon>Nitrososphaerota</taxon>
        <taxon>environmental samples</taxon>
    </lineage>
</organism>
<evidence type="ECO:0000259" key="3">
    <source>
        <dbReference type="PROSITE" id="PS51898"/>
    </source>
</evidence>
<accession>A0A075HJA3</accession>
<feature type="domain" description="Tyr recombinase" evidence="3">
    <location>
        <begin position="105"/>
        <end position="298"/>
    </location>
</feature>
<proteinExistence type="predicted"/>
<dbReference type="Gene3D" id="1.10.443.10">
    <property type="entry name" value="Intergrase catalytic core"/>
    <property type="match status" value="1"/>
</dbReference>
<keyword evidence="1" id="KW-0233">DNA recombination</keyword>
<evidence type="ECO:0000256" key="1">
    <source>
        <dbReference type="ARBA" id="ARBA00023172"/>
    </source>
</evidence>
<gene>
    <name evidence="4" type="primary">xerD</name>
</gene>
<dbReference type="AlphaFoldDB" id="A0A075HJA3"/>
<dbReference type="InterPro" id="IPR011010">
    <property type="entry name" value="DNA_brk_join_enz"/>
</dbReference>
<dbReference type="GO" id="GO:0015074">
    <property type="term" value="P:DNA integration"/>
    <property type="evidence" value="ECO:0007669"/>
    <property type="project" value="InterPro"/>
</dbReference>
<evidence type="ECO:0000256" key="2">
    <source>
        <dbReference type="SAM" id="Coils"/>
    </source>
</evidence>
<dbReference type="Pfam" id="PF00589">
    <property type="entry name" value="Phage_integrase"/>
    <property type="match status" value="1"/>
</dbReference>
<dbReference type="InterPro" id="IPR002104">
    <property type="entry name" value="Integrase_catalytic"/>
</dbReference>
<dbReference type="SUPFAM" id="SSF56349">
    <property type="entry name" value="DNA breaking-rejoining enzymes"/>
    <property type="match status" value="1"/>
</dbReference>
<dbReference type="GO" id="GO:0006310">
    <property type="term" value="P:DNA recombination"/>
    <property type="evidence" value="ECO:0007669"/>
    <property type="project" value="UniProtKB-KW"/>
</dbReference>
<dbReference type="PROSITE" id="PS51898">
    <property type="entry name" value="TYR_RECOMBINASE"/>
    <property type="match status" value="1"/>
</dbReference>